<feature type="transmembrane region" description="Helical" evidence="9">
    <location>
        <begin position="136"/>
        <end position="157"/>
    </location>
</feature>
<keyword evidence="3 9" id="KW-0645">Protease</keyword>
<evidence type="ECO:0000256" key="5">
    <source>
        <dbReference type="ARBA" id="ARBA00022750"/>
    </source>
</evidence>
<dbReference type="HAMAP" id="MF_00161">
    <property type="entry name" value="LspA"/>
    <property type="match status" value="1"/>
</dbReference>
<dbReference type="EC" id="3.4.23.36" evidence="9"/>
<name>A0ABW1DRH4_9DEIO</name>
<reference evidence="12" key="1">
    <citation type="journal article" date="2019" name="Int. J. Syst. Evol. Microbiol.">
        <title>The Global Catalogue of Microorganisms (GCM) 10K type strain sequencing project: providing services to taxonomists for standard genome sequencing and annotation.</title>
        <authorList>
            <consortium name="The Broad Institute Genomics Platform"/>
            <consortium name="The Broad Institute Genome Sequencing Center for Infectious Disease"/>
            <person name="Wu L."/>
            <person name="Ma J."/>
        </authorList>
    </citation>
    <scope>NUCLEOTIDE SEQUENCE [LARGE SCALE GENOMIC DNA]</scope>
    <source>
        <strain evidence="12">CGMCC 1.15053</strain>
    </source>
</reference>
<feature type="transmembrane region" description="Helical" evidence="9">
    <location>
        <begin position="63"/>
        <end position="82"/>
    </location>
</feature>
<dbReference type="Pfam" id="PF01252">
    <property type="entry name" value="Peptidase_A8"/>
    <property type="match status" value="1"/>
</dbReference>
<protein>
    <recommendedName>
        <fullName evidence="9">Lipoprotein signal peptidase</fullName>
        <ecNumber evidence="9">3.4.23.36</ecNumber>
    </recommendedName>
    <alternativeName>
        <fullName evidence="9">Prolipoprotein signal peptidase</fullName>
    </alternativeName>
    <alternativeName>
        <fullName evidence="9">Signal peptidase II</fullName>
        <shortName evidence="9">SPase II</shortName>
    </alternativeName>
</protein>
<dbReference type="GO" id="GO:0004190">
    <property type="term" value="F:aspartic-type endopeptidase activity"/>
    <property type="evidence" value="ECO:0007669"/>
    <property type="project" value="UniProtKB-EC"/>
</dbReference>
<keyword evidence="4 9" id="KW-0812">Transmembrane</keyword>
<feature type="transmembrane region" description="Helical" evidence="9">
    <location>
        <begin position="94"/>
        <end position="116"/>
    </location>
</feature>
<comment type="caution">
    <text evidence="11">The sequence shown here is derived from an EMBL/GenBank/DDBJ whole genome shotgun (WGS) entry which is preliminary data.</text>
</comment>
<evidence type="ECO:0000256" key="7">
    <source>
        <dbReference type="ARBA" id="ARBA00022989"/>
    </source>
</evidence>
<keyword evidence="5 9" id="KW-0064">Aspartyl protease</keyword>
<evidence type="ECO:0000256" key="4">
    <source>
        <dbReference type="ARBA" id="ARBA00022692"/>
    </source>
</evidence>
<evidence type="ECO:0000256" key="10">
    <source>
        <dbReference type="RuleBase" id="RU004181"/>
    </source>
</evidence>
<feature type="transmembrane region" description="Helical" evidence="9">
    <location>
        <begin position="7"/>
        <end position="24"/>
    </location>
</feature>
<proteinExistence type="inferred from homology"/>
<evidence type="ECO:0000256" key="9">
    <source>
        <dbReference type="HAMAP-Rule" id="MF_00161"/>
    </source>
</evidence>
<evidence type="ECO:0000256" key="6">
    <source>
        <dbReference type="ARBA" id="ARBA00022801"/>
    </source>
</evidence>
<evidence type="ECO:0000256" key="8">
    <source>
        <dbReference type="ARBA" id="ARBA00023136"/>
    </source>
</evidence>
<comment type="similarity">
    <text evidence="1 9 10">Belongs to the peptidase A8 family.</text>
</comment>
<dbReference type="RefSeq" id="WP_014682918.1">
    <property type="nucleotide sequence ID" value="NZ_JBHSOH010000031.1"/>
</dbReference>
<dbReference type="PANTHER" id="PTHR33695">
    <property type="entry name" value="LIPOPROTEIN SIGNAL PEPTIDASE"/>
    <property type="match status" value="1"/>
</dbReference>
<dbReference type="InterPro" id="IPR001872">
    <property type="entry name" value="Peptidase_A8"/>
</dbReference>
<evidence type="ECO:0000313" key="12">
    <source>
        <dbReference type="Proteomes" id="UP001595979"/>
    </source>
</evidence>
<comment type="pathway">
    <text evidence="9">Protein modification; lipoprotein biosynthesis (signal peptide cleavage).</text>
</comment>
<comment type="subcellular location">
    <subcellularLocation>
        <location evidence="9">Cell membrane</location>
        <topology evidence="9">Multi-pass membrane protein</topology>
    </subcellularLocation>
</comment>
<evidence type="ECO:0000256" key="2">
    <source>
        <dbReference type="ARBA" id="ARBA00022475"/>
    </source>
</evidence>
<comment type="catalytic activity">
    <reaction evidence="9">
        <text>Release of signal peptides from bacterial membrane prolipoproteins. Hydrolyzes -Xaa-Yaa-Zaa-|-(S,diacylglyceryl)Cys-, in which Xaa is hydrophobic (preferably Leu), and Yaa (Ala or Ser) and Zaa (Gly or Ala) have small, neutral side chains.</text>
        <dbReference type="EC" id="3.4.23.36"/>
    </reaction>
</comment>
<evidence type="ECO:0000256" key="1">
    <source>
        <dbReference type="ARBA" id="ARBA00006139"/>
    </source>
</evidence>
<gene>
    <name evidence="9" type="primary">lspA</name>
    <name evidence="11" type="ORF">ACFPQ6_15470</name>
</gene>
<comment type="function">
    <text evidence="9">This protein specifically catalyzes the removal of signal peptides from prolipoproteins.</text>
</comment>
<keyword evidence="8 9" id="KW-0472">Membrane</keyword>
<dbReference type="PANTHER" id="PTHR33695:SF1">
    <property type="entry name" value="LIPOPROTEIN SIGNAL PEPTIDASE"/>
    <property type="match status" value="1"/>
</dbReference>
<accession>A0ABW1DRH4</accession>
<sequence length="170" mass="18056">MLRASRSIWPLILTGALLTAELLIKSWATQNLPGQAPQTVVPGLLSLTYTLNQGMAWGLLDQLTLPLALLRLLVGIALMVSLARGGHPLPRSLALSFIAAGALSNATDGLTQGAVVDYLSSPFLDTLHRVLNGQNFPIFNGADVLVLAGIVLLFLTLPRTRPRGASQETL</sequence>
<keyword evidence="6 9" id="KW-0378">Hydrolase</keyword>
<evidence type="ECO:0000256" key="3">
    <source>
        <dbReference type="ARBA" id="ARBA00022670"/>
    </source>
</evidence>
<dbReference type="EMBL" id="JBHSOH010000031">
    <property type="protein sequence ID" value="MFC5849704.1"/>
    <property type="molecule type" value="Genomic_DNA"/>
</dbReference>
<feature type="active site" evidence="9">
    <location>
        <position position="117"/>
    </location>
</feature>
<dbReference type="PRINTS" id="PR00781">
    <property type="entry name" value="LIPOSIGPTASE"/>
</dbReference>
<keyword evidence="7 9" id="KW-1133">Transmembrane helix</keyword>
<evidence type="ECO:0000313" key="11">
    <source>
        <dbReference type="EMBL" id="MFC5849704.1"/>
    </source>
</evidence>
<keyword evidence="12" id="KW-1185">Reference proteome</keyword>
<keyword evidence="2 9" id="KW-1003">Cell membrane</keyword>
<dbReference type="Proteomes" id="UP001595979">
    <property type="component" value="Unassembled WGS sequence"/>
</dbReference>
<organism evidence="11 12">
    <name type="scientific">Deinococcus petrolearius</name>
    <dbReference type="NCBI Taxonomy" id="1751295"/>
    <lineage>
        <taxon>Bacteria</taxon>
        <taxon>Thermotogati</taxon>
        <taxon>Deinococcota</taxon>
        <taxon>Deinococci</taxon>
        <taxon>Deinococcales</taxon>
        <taxon>Deinococcaceae</taxon>
        <taxon>Deinococcus</taxon>
    </lineage>
</organism>
<feature type="active site" evidence="9">
    <location>
        <position position="143"/>
    </location>
</feature>